<evidence type="ECO:0000313" key="5">
    <source>
        <dbReference type="EMBL" id="MBF4764006.1"/>
    </source>
</evidence>
<gene>
    <name evidence="5" type="primary">fabG</name>
    <name evidence="5" type="ORF">ISU07_12795</name>
</gene>
<dbReference type="Gene3D" id="3.40.50.720">
    <property type="entry name" value="NAD(P)-binding Rossmann-like Domain"/>
    <property type="match status" value="1"/>
</dbReference>
<dbReference type="InterPro" id="IPR020904">
    <property type="entry name" value="Sc_DH/Rdtase_CS"/>
</dbReference>
<accession>A0A930YD97</accession>
<dbReference type="FunFam" id="3.40.50.720:FF:000115">
    <property type="entry name" value="3-oxoacyl-[acyl-carrier-protein] reductase FabG"/>
    <property type="match status" value="1"/>
</dbReference>
<feature type="domain" description="Ketoreductase" evidence="4">
    <location>
        <begin position="7"/>
        <end position="182"/>
    </location>
</feature>
<dbReference type="GO" id="GO:0016616">
    <property type="term" value="F:oxidoreductase activity, acting on the CH-OH group of donors, NAD or NADP as acceptor"/>
    <property type="evidence" value="ECO:0007669"/>
    <property type="project" value="UniProtKB-ARBA"/>
</dbReference>
<evidence type="ECO:0000259" key="4">
    <source>
        <dbReference type="SMART" id="SM00822"/>
    </source>
</evidence>
<dbReference type="PANTHER" id="PTHR42760">
    <property type="entry name" value="SHORT-CHAIN DEHYDROGENASES/REDUCTASES FAMILY MEMBER"/>
    <property type="match status" value="1"/>
</dbReference>
<protein>
    <submittedName>
        <fullName evidence="5">3-oxoacyl-ACP reductase FabG</fullName>
    </submittedName>
</protein>
<evidence type="ECO:0000256" key="2">
    <source>
        <dbReference type="ARBA" id="ARBA00022857"/>
    </source>
</evidence>
<dbReference type="NCBIfam" id="NF005559">
    <property type="entry name" value="PRK07231.1"/>
    <property type="match status" value="1"/>
</dbReference>
<dbReference type="SUPFAM" id="SSF51735">
    <property type="entry name" value="NAD(P)-binding Rossmann-fold domains"/>
    <property type="match status" value="1"/>
</dbReference>
<sequence length="251" mass="25839">MGRFDGRVAVVTGAARGIGLATARRFAEEGAKVAVLDLDEGQATEAAAGLGEGHLGLACNVGDSASVETAVTGVVGELGGLHILVNNAGVTRDNLLFKMSEDDWDTVMNVHLRGAFLMSRAAQKVFTGQKFGKIVNLSSVSALGNRGQANYAAAKMGIQGFTRTLAIELGPFGVNVNAIAPGFIATDMTDATAARVGMSVEDFRAAAADRNPVKRVGFPEDIAAVAAFLCSDEASYVTGQVLYVDGGATLV</sequence>
<dbReference type="PRINTS" id="PR00081">
    <property type="entry name" value="GDHRDH"/>
</dbReference>
<name>A0A930YD97_9ACTN</name>
<evidence type="ECO:0000256" key="3">
    <source>
        <dbReference type="ARBA" id="ARBA00023002"/>
    </source>
</evidence>
<dbReference type="PANTHER" id="PTHR42760:SF40">
    <property type="entry name" value="3-OXOACYL-[ACYL-CARRIER-PROTEIN] REDUCTASE, CHLOROPLASTIC"/>
    <property type="match status" value="1"/>
</dbReference>
<keyword evidence="6" id="KW-1185">Reference proteome</keyword>
<dbReference type="RefSeq" id="WP_194707193.1">
    <property type="nucleotide sequence ID" value="NZ_JADKPN010000007.1"/>
</dbReference>
<dbReference type="InterPro" id="IPR057326">
    <property type="entry name" value="KR_dom"/>
</dbReference>
<dbReference type="SMART" id="SM00822">
    <property type="entry name" value="PKS_KR"/>
    <property type="match status" value="1"/>
</dbReference>
<dbReference type="PRINTS" id="PR00080">
    <property type="entry name" value="SDRFAMILY"/>
</dbReference>
<dbReference type="InterPro" id="IPR002347">
    <property type="entry name" value="SDR_fam"/>
</dbReference>
<evidence type="ECO:0000256" key="1">
    <source>
        <dbReference type="ARBA" id="ARBA00006484"/>
    </source>
</evidence>
<comment type="caution">
    <text evidence="5">The sequence shown here is derived from an EMBL/GenBank/DDBJ whole genome shotgun (WGS) entry which is preliminary data.</text>
</comment>
<dbReference type="InterPro" id="IPR036291">
    <property type="entry name" value="NAD(P)-bd_dom_sf"/>
</dbReference>
<keyword evidence="2" id="KW-0521">NADP</keyword>
<dbReference type="PROSITE" id="PS00061">
    <property type="entry name" value="ADH_SHORT"/>
    <property type="match status" value="1"/>
</dbReference>
<dbReference type="NCBIfam" id="NF009466">
    <property type="entry name" value="PRK12826.1-2"/>
    <property type="match status" value="1"/>
</dbReference>
<organism evidence="5 6">
    <name type="scientific">Nocardioides islandensis</name>
    <dbReference type="NCBI Taxonomy" id="433663"/>
    <lineage>
        <taxon>Bacteria</taxon>
        <taxon>Bacillati</taxon>
        <taxon>Actinomycetota</taxon>
        <taxon>Actinomycetes</taxon>
        <taxon>Propionibacteriales</taxon>
        <taxon>Nocardioidaceae</taxon>
        <taxon>Nocardioides</taxon>
    </lineage>
</organism>
<comment type="similarity">
    <text evidence="1">Belongs to the short-chain dehydrogenases/reductases (SDR) family.</text>
</comment>
<reference evidence="5" key="1">
    <citation type="submission" date="2020-11" db="EMBL/GenBank/DDBJ databases">
        <title>Nocardioides sp. nov., isolated from Soil of Cynanchum wilfordii Hemsley rhizosphere.</title>
        <authorList>
            <person name="Lee J.-S."/>
            <person name="Suh M.K."/>
            <person name="Kim J.-S."/>
        </authorList>
    </citation>
    <scope>NUCLEOTIDE SEQUENCE</scope>
    <source>
        <strain evidence="5">KCTC 19275</strain>
    </source>
</reference>
<evidence type="ECO:0000313" key="6">
    <source>
        <dbReference type="Proteomes" id="UP000640489"/>
    </source>
</evidence>
<keyword evidence="3" id="KW-0560">Oxidoreductase</keyword>
<dbReference type="EMBL" id="JADKPN010000007">
    <property type="protein sequence ID" value="MBF4764006.1"/>
    <property type="molecule type" value="Genomic_DNA"/>
</dbReference>
<dbReference type="GO" id="GO:0030497">
    <property type="term" value="P:fatty acid elongation"/>
    <property type="evidence" value="ECO:0007669"/>
    <property type="project" value="TreeGrafter"/>
</dbReference>
<dbReference type="Pfam" id="PF13561">
    <property type="entry name" value="adh_short_C2"/>
    <property type="match status" value="1"/>
</dbReference>
<proteinExistence type="inferred from homology"/>
<dbReference type="Proteomes" id="UP000640489">
    <property type="component" value="Unassembled WGS sequence"/>
</dbReference>
<dbReference type="AlphaFoldDB" id="A0A930YD97"/>